<proteinExistence type="predicted"/>
<dbReference type="EMBL" id="ML987190">
    <property type="protein sequence ID" value="KAF2255423.1"/>
    <property type="molecule type" value="Genomic_DNA"/>
</dbReference>
<name>A0A6A6J1T2_9PLEO</name>
<organism evidence="1 2">
    <name type="scientific">Trematosphaeria pertusa</name>
    <dbReference type="NCBI Taxonomy" id="390896"/>
    <lineage>
        <taxon>Eukaryota</taxon>
        <taxon>Fungi</taxon>
        <taxon>Dikarya</taxon>
        <taxon>Ascomycota</taxon>
        <taxon>Pezizomycotina</taxon>
        <taxon>Dothideomycetes</taxon>
        <taxon>Pleosporomycetidae</taxon>
        <taxon>Pleosporales</taxon>
        <taxon>Massarineae</taxon>
        <taxon>Trematosphaeriaceae</taxon>
        <taxon>Trematosphaeria</taxon>
    </lineage>
</organism>
<accession>A0A6A6J1T2</accession>
<gene>
    <name evidence="1" type="ORF">BU26DRAFT_500992</name>
</gene>
<sequence>MTFANPTSWVASSSFRLRAEDARMSDPSPDMVERRRGPRAIPADRMLIVVLVWGAPVKVLRTAQFGHRQRFSIGKILGQDKHVYAYLWTANTPPKESHAPARQRRQVELSYFFLAQCDNRSSARGLLSDGHPMECVHGPTWDAYCGTPSLFMVNNWGADTTAAWEGGKARNRRIKDHS</sequence>
<keyword evidence="2" id="KW-1185">Reference proteome</keyword>
<dbReference type="GeneID" id="54579872"/>
<evidence type="ECO:0000313" key="1">
    <source>
        <dbReference type="EMBL" id="KAF2255423.1"/>
    </source>
</evidence>
<dbReference type="AlphaFoldDB" id="A0A6A6J1T2"/>
<reference evidence="1" key="1">
    <citation type="journal article" date="2020" name="Stud. Mycol.">
        <title>101 Dothideomycetes genomes: a test case for predicting lifestyles and emergence of pathogens.</title>
        <authorList>
            <person name="Haridas S."/>
            <person name="Albert R."/>
            <person name="Binder M."/>
            <person name="Bloem J."/>
            <person name="Labutti K."/>
            <person name="Salamov A."/>
            <person name="Andreopoulos B."/>
            <person name="Baker S."/>
            <person name="Barry K."/>
            <person name="Bills G."/>
            <person name="Bluhm B."/>
            <person name="Cannon C."/>
            <person name="Castanera R."/>
            <person name="Culley D."/>
            <person name="Daum C."/>
            <person name="Ezra D."/>
            <person name="Gonzalez J."/>
            <person name="Henrissat B."/>
            <person name="Kuo A."/>
            <person name="Liang C."/>
            <person name="Lipzen A."/>
            <person name="Lutzoni F."/>
            <person name="Magnuson J."/>
            <person name="Mondo S."/>
            <person name="Nolan M."/>
            <person name="Ohm R."/>
            <person name="Pangilinan J."/>
            <person name="Park H.-J."/>
            <person name="Ramirez L."/>
            <person name="Alfaro M."/>
            <person name="Sun H."/>
            <person name="Tritt A."/>
            <person name="Yoshinaga Y."/>
            <person name="Zwiers L.-H."/>
            <person name="Turgeon B."/>
            <person name="Goodwin S."/>
            <person name="Spatafora J."/>
            <person name="Crous P."/>
            <person name="Grigoriev I."/>
        </authorList>
    </citation>
    <scope>NUCLEOTIDE SEQUENCE</scope>
    <source>
        <strain evidence="1">CBS 122368</strain>
    </source>
</reference>
<dbReference type="Proteomes" id="UP000800094">
    <property type="component" value="Unassembled WGS sequence"/>
</dbReference>
<dbReference type="RefSeq" id="XP_033690427.1">
    <property type="nucleotide sequence ID" value="XM_033826542.1"/>
</dbReference>
<evidence type="ECO:0000313" key="2">
    <source>
        <dbReference type="Proteomes" id="UP000800094"/>
    </source>
</evidence>
<protein>
    <submittedName>
        <fullName evidence="1">Uncharacterized protein</fullName>
    </submittedName>
</protein>